<name>A0A816RZW6_9BILA</name>
<dbReference type="Proteomes" id="UP000663887">
    <property type="component" value="Unassembled WGS sequence"/>
</dbReference>
<reference evidence="4" key="1">
    <citation type="submission" date="2021-02" db="EMBL/GenBank/DDBJ databases">
        <authorList>
            <person name="Nowell W R."/>
        </authorList>
    </citation>
    <scope>NUCLEOTIDE SEQUENCE</scope>
</reference>
<accession>A0A816RZW6</accession>
<dbReference type="EMBL" id="CAJOBF010010477">
    <property type="protein sequence ID" value="CAF4291958.1"/>
    <property type="molecule type" value="Genomic_DNA"/>
</dbReference>
<evidence type="ECO:0000313" key="4">
    <source>
        <dbReference type="EMBL" id="CAF2081664.1"/>
    </source>
</evidence>
<dbReference type="Pfam" id="PF05686">
    <property type="entry name" value="Glyco_transf_90"/>
    <property type="match status" value="1"/>
</dbReference>
<keyword evidence="2" id="KW-0808">Transferase</keyword>
<proteinExistence type="inferred from homology"/>
<gene>
    <name evidence="5" type="ORF">UXM345_LOCUS32925</name>
    <name evidence="4" type="ORF">XDN619_LOCUS14886</name>
</gene>
<evidence type="ECO:0000313" key="6">
    <source>
        <dbReference type="Proteomes" id="UP000663887"/>
    </source>
</evidence>
<dbReference type="InterPro" id="IPR051091">
    <property type="entry name" value="O-Glucosyltr/Glycosyltrsf_90"/>
</dbReference>
<feature type="domain" description="Glycosyl transferase CAP10" evidence="3">
    <location>
        <begin position="9"/>
        <end position="259"/>
    </location>
</feature>
<dbReference type="PANTHER" id="PTHR12203">
    <property type="entry name" value="KDEL LYS-ASP-GLU-LEU CONTAINING - RELATED"/>
    <property type="match status" value="1"/>
</dbReference>
<dbReference type="SMART" id="SM00672">
    <property type="entry name" value="CAP10"/>
    <property type="match status" value="1"/>
</dbReference>
<evidence type="ECO:0000313" key="5">
    <source>
        <dbReference type="EMBL" id="CAF4291958.1"/>
    </source>
</evidence>
<dbReference type="AlphaFoldDB" id="A0A816RZW6"/>
<sequence length="274" mass="31904">MTIDNITNISKKTAEILENFPAFMSSKNLESELEKNKLLLLDPYIIDNDKWSNLIAQINTASEICSWNQKTERIFWRGSTTGGIYNLENYHNLYRLTLVMLSRSFPDLIDAKFTNYTNFSNDKSGIYLYNILTKLFDKLDIVEEVEHLKYKYLISIDGSTAAWLRVPWILLSNSVLLKQETAYTQIFYVALEPYVNYIPLKKDLSDIFEKLEWLKTNDSKAKIISENASAFCRNCLMPEDLDEYITIALNEYHSLQKFELNTPTLQPVVVHQSF</sequence>
<organism evidence="4 6">
    <name type="scientific">Rotaria magnacalcarata</name>
    <dbReference type="NCBI Taxonomy" id="392030"/>
    <lineage>
        <taxon>Eukaryota</taxon>
        <taxon>Metazoa</taxon>
        <taxon>Spiralia</taxon>
        <taxon>Gnathifera</taxon>
        <taxon>Rotifera</taxon>
        <taxon>Eurotatoria</taxon>
        <taxon>Bdelloidea</taxon>
        <taxon>Philodinida</taxon>
        <taxon>Philodinidae</taxon>
        <taxon>Rotaria</taxon>
    </lineage>
</organism>
<dbReference type="GO" id="GO:0046527">
    <property type="term" value="F:glucosyltransferase activity"/>
    <property type="evidence" value="ECO:0007669"/>
    <property type="project" value="TreeGrafter"/>
</dbReference>
<dbReference type="GO" id="GO:0012505">
    <property type="term" value="C:endomembrane system"/>
    <property type="evidence" value="ECO:0007669"/>
    <property type="project" value="TreeGrafter"/>
</dbReference>
<dbReference type="PANTHER" id="PTHR12203:SF35">
    <property type="entry name" value="PROTEIN O-GLUCOSYLTRANSFERASE 1"/>
    <property type="match status" value="1"/>
</dbReference>
<evidence type="ECO:0000256" key="1">
    <source>
        <dbReference type="ARBA" id="ARBA00010118"/>
    </source>
</evidence>
<evidence type="ECO:0000259" key="3">
    <source>
        <dbReference type="SMART" id="SM00672"/>
    </source>
</evidence>
<dbReference type="Proteomes" id="UP000663842">
    <property type="component" value="Unassembled WGS sequence"/>
</dbReference>
<dbReference type="EMBL" id="CAJNRG010005983">
    <property type="protein sequence ID" value="CAF2081664.1"/>
    <property type="molecule type" value="Genomic_DNA"/>
</dbReference>
<comment type="caution">
    <text evidence="4">The sequence shown here is derived from an EMBL/GenBank/DDBJ whole genome shotgun (WGS) entry which is preliminary data.</text>
</comment>
<evidence type="ECO:0000256" key="2">
    <source>
        <dbReference type="ARBA" id="ARBA00022679"/>
    </source>
</evidence>
<protein>
    <recommendedName>
        <fullName evidence="3">Glycosyl transferase CAP10 domain-containing protein</fullName>
    </recommendedName>
</protein>
<comment type="similarity">
    <text evidence="1">Belongs to the glycosyltransferase 90 family.</text>
</comment>
<dbReference type="InterPro" id="IPR006598">
    <property type="entry name" value="CAP10"/>
</dbReference>